<reference evidence="8 9" key="1">
    <citation type="submission" date="2021-05" db="EMBL/GenBank/DDBJ databases">
        <title>Bacteria Genome sequencing.</title>
        <authorList>
            <person name="Takabe Y."/>
            <person name="Nakajima Y."/>
            <person name="Suzuki S."/>
            <person name="Shiozaki T."/>
        </authorList>
    </citation>
    <scope>NUCLEOTIDE SEQUENCE [LARGE SCALE GENOMIC DNA]</scope>
    <source>
        <strain evidence="8 9">AI_62</strain>
    </source>
</reference>
<dbReference type="InterPro" id="IPR032812">
    <property type="entry name" value="SbsA_Ig"/>
</dbReference>
<evidence type="ECO:0000256" key="3">
    <source>
        <dbReference type="ARBA" id="ARBA00022729"/>
    </source>
</evidence>
<dbReference type="InterPro" id="IPR011049">
    <property type="entry name" value="Serralysin-like_metalloprot_C"/>
</dbReference>
<dbReference type="RefSeq" id="WP_220750550.1">
    <property type="nucleotide sequence ID" value="NZ_BPFH01000011.1"/>
</dbReference>
<dbReference type="InterPro" id="IPR018511">
    <property type="entry name" value="Hemolysin-typ_Ca-bd_CS"/>
</dbReference>
<comment type="caution">
    <text evidence="8">The sequence shown here is derived from an EMBL/GenBank/DDBJ whole genome shotgun (WGS) entry which is preliminary data.</text>
</comment>
<comment type="subcellular location">
    <subcellularLocation>
        <location evidence="1">Secreted</location>
    </subcellularLocation>
</comment>
<dbReference type="Proteomes" id="UP000786693">
    <property type="component" value="Unassembled WGS sequence"/>
</dbReference>
<keyword evidence="4" id="KW-0677">Repeat</keyword>
<keyword evidence="9" id="KW-1185">Reference proteome</keyword>
<dbReference type="SUPFAM" id="SSF141072">
    <property type="entry name" value="CalX-like"/>
    <property type="match status" value="2"/>
</dbReference>
<feature type="compositionally biased region" description="Gly residues" evidence="6">
    <location>
        <begin position="48"/>
        <end position="60"/>
    </location>
</feature>
<dbReference type="Pfam" id="PF03160">
    <property type="entry name" value="Calx-beta"/>
    <property type="match status" value="1"/>
</dbReference>
<dbReference type="SMART" id="SM00237">
    <property type="entry name" value="Calx_beta"/>
    <property type="match status" value="1"/>
</dbReference>
<dbReference type="InterPro" id="IPR001343">
    <property type="entry name" value="Hemolysn_Ca-bd"/>
</dbReference>
<dbReference type="Pfam" id="PF00353">
    <property type="entry name" value="HemolysinCabind"/>
    <property type="match status" value="3"/>
</dbReference>
<dbReference type="SUPFAM" id="SSF49464">
    <property type="entry name" value="Carboxypeptidase regulatory domain-like"/>
    <property type="match status" value="1"/>
</dbReference>
<dbReference type="Gene3D" id="2.60.40.3710">
    <property type="match status" value="1"/>
</dbReference>
<evidence type="ECO:0000256" key="2">
    <source>
        <dbReference type="ARBA" id="ARBA00022525"/>
    </source>
</evidence>
<dbReference type="Gene3D" id="2.60.40.10">
    <property type="entry name" value="Immunoglobulins"/>
    <property type="match status" value="1"/>
</dbReference>
<evidence type="ECO:0000259" key="7">
    <source>
        <dbReference type="SMART" id="SM00237"/>
    </source>
</evidence>
<dbReference type="PANTHER" id="PTHR38340">
    <property type="entry name" value="S-LAYER PROTEIN"/>
    <property type="match status" value="1"/>
</dbReference>
<dbReference type="InterPro" id="IPR003644">
    <property type="entry name" value="Calx_beta"/>
</dbReference>
<dbReference type="InterPro" id="IPR038081">
    <property type="entry name" value="CalX-like_sf"/>
</dbReference>
<proteinExistence type="predicted"/>
<feature type="region of interest" description="Disordered" evidence="6">
    <location>
        <begin position="1"/>
        <end position="22"/>
    </location>
</feature>
<feature type="region of interest" description="Disordered" evidence="6">
    <location>
        <begin position="48"/>
        <end position="78"/>
    </location>
</feature>
<dbReference type="SUPFAM" id="SSF51120">
    <property type="entry name" value="beta-Roll"/>
    <property type="match status" value="2"/>
</dbReference>
<keyword evidence="2" id="KW-0964">Secreted</keyword>
<keyword evidence="5" id="KW-0106">Calcium</keyword>
<gene>
    <name evidence="8" type="ORF">JANAI62_36880</name>
</gene>
<dbReference type="PANTHER" id="PTHR38340:SF1">
    <property type="entry name" value="S-LAYER PROTEIN"/>
    <property type="match status" value="1"/>
</dbReference>
<dbReference type="InterPro" id="IPR050557">
    <property type="entry name" value="RTX_toxin/Mannuronan_C5-epim"/>
</dbReference>
<organism evidence="8 9">
    <name type="scientific">Jannaschia pagri</name>
    <dbReference type="NCBI Taxonomy" id="2829797"/>
    <lineage>
        <taxon>Bacteria</taxon>
        <taxon>Pseudomonadati</taxon>
        <taxon>Pseudomonadota</taxon>
        <taxon>Alphaproteobacteria</taxon>
        <taxon>Rhodobacterales</taxon>
        <taxon>Roseobacteraceae</taxon>
        <taxon>Jannaschia</taxon>
    </lineage>
</organism>
<feature type="domain" description="Calx-beta" evidence="7">
    <location>
        <begin position="1014"/>
        <end position="1117"/>
    </location>
</feature>
<evidence type="ECO:0000313" key="8">
    <source>
        <dbReference type="EMBL" id="GIT97065.1"/>
    </source>
</evidence>
<dbReference type="InterPro" id="IPR013783">
    <property type="entry name" value="Ig-like_fold"/>
</dbReference>
<dbReference type="PRINTS" id="PR00313">
    <property type="entry name" value="CABNDNGRPT"/>
</dbReference>
<evidence type="ECO:0000313" key="9">
    <source>
        <dbReference type="Proteomes" id="UP000786693"/>
    </source>
</evidence>
<sequence>MAEQRNSVGVDGTGKAASTLGDGSEVVLSGATEDFATADAGPNVVAAGGGNDTLRGGDGGDLLDGDAGDDLLDGQGGDDTLIGGAGSDTLVGGAGRDRFAITAGQSGTKVIADYIAGEDQIELAGYGRLGPSDISVDRVDGDLRVTFADGQAVVLAGISSLSGVSLADVLAVDQGRDVDTDGLTPLHLTEADDRYSSNGTTDDRIDAGAGDDVVQAGAGDDTIIGGAGADTMEGGAGADVFRINGADLSGPGATDVIRGFTSGVDKVQFVGLPGVASLGDLAGRLTTVDGNIALDFGGGHRLVFEGITRIGQLSPQDAILGGDAPEIAVALADDTGDSATDGVTTATGITGTVSDDVGLDRLEVRVDGGPWIDITQFLRPDNSFAISEALVARSLGEGSFAAEFRVTDVEGKSVVADLPLTIDATGPGLASGLDVTLDEVVSSLRLRFDEPLSGDTPLPEAFAVTGADGPVTVTSVDRLSPSEVRLNLASALEGGVFAVTGTVADVAGNTSQIGGDVTINAATRVTEIRPADGAQRANLDGKITVAFSAPMDEATLDAGSVQITALGEALAGRYDLSSDGKLLTFFPEDLLPAGTEVRVAFDDSLRDADGAPVQVPPPASFQTVSLTQVPGTNVEGFIFDANYRDEDGLDIPLEGVVVSVIGLPGVTATTDAAGRFLLEDLPIPLAYLQFDASNVTNRPEFDYGTIDKPVETVAGQTIGLRSGDKAFNIYFAALAEADVTELTPGETTEAGIGENGLANLTEIFPGIDPAHWEQLKVIIPADSLTRDDGSLVDQVQVMAFEPDRIPAPLPPGFDPTVVFTVKAEDATNVDGNAQIEFPNIDQLELGAERPILSFDHDAGVWIQTGTAIVVDDGDGGTILRSEGDTGVNTLGWKFAAFLRWLGFSERTTRLLEKALDNTIEGLRESAAAVLNGAAAVVKAIDTIVPAEEVGAGVAETLTVGAAGAVLGIAAGETSKTVRLATSGDNVDEVDGAVVLEAFSVSGGAFAGGAPLVRATSWVLDNDGAANGPALFVSRPVLREGDTGERLAVFELSLSRPAPSGFEVRYATVDGSAEAGSDYEATSGTVRFVAGQQTASVAVVVTGDTAVEASETFTLSVEEVVGDGASPVLDAISLVEATILDDDAGGEAFVFAPQAVLENTLINAPAPIPSQTKDIDSDLQDVLATSGLPDAYMDNFLV</sequence>
<dbReference type="Pfam" id="PF13205">
    <property type="entry name" value="Big_5"/>
    <property type="match status" value="1"/>
</dbReference>
<protein>
    <recommendedName>
        <fullName evidence="7">Calx-beta domain-containing protein</fullName>
    </recommendedName>
</protein>
<keyword evidence="3" id="KW-0732">Signal</keyword>
<evidence type="ECO:0000256" key="6">
    <source>
        <dbReference type="SAM" id="MobiDB-lite"/>
    </source>
</evidence>
<dbReference type="Gene3D" id="2.60.40.2030">
    <property type="match status" value="1"/>
</dbReference>
<dbReference type="EMBL" id="BPFH01000011">
    <property type="protein sequence ID" value="GIT97065.1"/>
    <property type="molecule type" value="Genomic_DNA"/>
</dbReference>
<feature type="compositionally biased region" description="Acidic residues" evidence="6">
    <location>
        <begin position="61"/>
        <end position="72"/>
    </location>
</feature>
<evidence type="ECO:0000256" key="5">
    <source>
        <dbReference type="ARBA" id="ARBA00022837"/>
    </source>
</evidence>
<dbReference type="InterPro" id="IPR008969">
    <property type="entry name" value="CarboxyPept-like_regulatory"/>
</dbReference>
<name>A0ABQ4NS08_9RHOB</name>
<accession>A0ABQ4NS08</accession>
<dbReference type="PROSITE" id="PS00330">
    <property type="entry name" value="HEMOLYSIN_CALCIUM"/>
    <property type="match status" value="2"/>
</dbReference>
<dbReference type="Gene3D" id="2.150.10.10">
    <property type="entry name" value="Serralysin-like metalloprotease, C-terminal"/>
    <property type="match status" value="2"/>
</dbReference>
<evidence type="ECO:0000256" key="1">
    <source>
        <dbReference type="ARBA" id="ARBA00004613"/>
    </source>
</evidence>
<evidence type="ECO:0000256" key="4">
    <source>
        <dbReference type="ARBA" id="ARBA00022737"/>
    </source>
</evidence>